<evidence type="ECO:0000256" key="2">
    <source>
        <dbReference type="ARBA" id="ARBA00022801"/>
    </source>
</evidence>
<dbReference type="FunFam" id="3.40.50.880:FF:000010">
    <property type="entry name" value="uncharacterized protein LOC100176842 isoform X2"/>
    <property type="match status" value="1"/>
</dbReference>
<dbReference type="InterPro" id="IPR029062">
    <property type="entry name" value="Class_I_gatase-like"/>
</dbReference>
<keyword evidence="4 10" id="KW-0315">Glutamine amidotransferase</keyword>
<name>A0A154BM25_ANASB</name>
<gene>
    <name evidence="10" type="primary">pdxT</name>
    <name evidence="13" type="ORF">AXX12_15335</name>
</gene>
<dbReference type="Gene3D" id="3.40.50.880">
    <property type="match status" value="1"/>
</dbReference>
<evidence type="ECO:0000256" key="5">
    <source>
        <dbReference type="ARBA" id="ARBA00023239"/>
    </source>
</evidence>
<keyword evidence="5 10" id="KW-0456">Lyase</keyword>
<dbReference type="EMBL" id="LSGP01000026">
    <property type="protein sequence ID" value="KYZ74951.1"/>
    <property type="molecule type" value="Genomic_DNA"/>
</dbReference>
<dbReference type="PANTHER" id="PTHR31559">
    <property type="entry name" value="PYRIDOXAL 5'-PHOSPHATE SYNTHASE SUBUNIT SNO"/>
    <property type="match status" value="1"/>
</dbReference>
<accession>A0A154BM25</accession>
<feature type="binding site" evidence="10 12">
    <location>
        <position position="107"/>
    </location>
    <ligand>
        <name>L-glutamine</name>
        <dbReference type="ChEBI" id="CHEBI:58359"/>
    </ligand>
</feature>
<evidence type="ECO:0000256" key="8">
    <source>
        <dbReference type="ARBA" id="ARBA00054599"/>
    </source>
</evidence>
<evidence type="ECO:0000256" key="9">
    <source>
        <dbReference type="ARBA" id="ARBA00064749"/>
    </source>
</evidence>
<organism evidence="13 14">
    <name type="scientific">Anaerosporomusa subterranea</name>
    <dbReference type="NCBI Taxonomy" id="1794912"/>
    <lineage>
        <taxon>Bacteria</taxon>
        <taxon>Bacillati</taxon>
        <taxon>Bacillota</taxon>
        <taxon>Negativicutes</taxon>
        <taxon>Acetonemataceae</taxon>
        <taxon>Anaerosporomusa</taxon>
    </lineage>
</organism>
<comment type="pathway">
    <text evidence="10">Cofactor biosynthesis; pyridoxal 5'-phosphate biosynthesis.</text>
</comment>
<evidence type="ECO:0000256" key="10">
    <source>
        <dbReference type="HAMAP-Rule" id="MF_01615"/>
    </source>
</evidence>
<evidence type="ECO:0000256" key="3">
    <source>
        <dbReference type="ARBA" id="ARBA00022898"/>
    </source>
</evidence>
<feature type="active site" description="Charge relay system" evidence="10 11">
    <location>
        <position position="172"/>
    </location>
</feature>
<dbReference type="GO" id="GO:0036381">
    <property type="term" value="F:pyridoxal 5'-phosphate synthase (glutamine hydrolysing) activity"/>
    <property type="evidence" value="ECO:0007669"/>
    <property type="project" value="UniProtKB-UniRule"/>
</dbReference>
<evidence type="ECO:0000313" key="14">
    <source>
        <dbReference type="Proteomes" id="UP000076268"/>
    </source>
</evidence>
<dbReference type="AlphaFoldDB" id="A0A154BM25"/>
<keyword evidence="13" id="KW-0808">Transferase</keyword>
<dbReference type="UniPathway" id="UPA00245"/>
<dbReference type="PROSITE" id="PS51273">
    <property type="entry name" value="GATASE_TYPE_1"/>
    <property type="match status" value="1"/>
</dbReference>
<feature type="binding site" evidence="10 12">
    <location>
        <begin position="48"/>
        <end position="50"/>
    </location>
    <ligand>
        <name>L-glutamine</name>
        <dbReference type="ChEBI" id="CHEBI:58359"/>
    </ligand>
</feature>
<dbReference type="GO" id="GO:0042823">
    <property type="term" value="P:pyridoxal phosphate biosynthetic process"/>
    <property type="evidence" value="ECO:0007669"/>
    <property type="project" value="UniProtKB-UniRule"/>
</dbReference>
<evidence type="ECO:0000256" key="1">
    <source>
        <dbReference type="ARBA" id="ARBA00008345"/>
    </source>
</evidence>
<comment type="catalytic activity">
    <reaction evidence="6 10">
        <text>aldehydo-D-ribose 5-phosphate + D-glyceraldehyde 3-phosphate + L-glutamine = pyridoxal 5'-phosphate + L-glutamate + phosphate + 3 H2O + H(+)</text>
        <dbReference type="Rhea" id="RHEA:31507"/>
        <dbReference type="ChEBI" id="CHEBI:15377"/>
        <dbReference type="ChEBI" id="CHEBI:15378"/>
        <dbReference type="ChEBI" id="CHEBI:29985"/>
        <dbReference type="ChEBI" id="CHEBI:43474"/>
        <dbReference type="ChEBI" id="CHEBI:58273"/>
        <dbReference type="ChEBI" id="CHEBI:58359"/>
        <dbReference type="ChEBI" id="CHEBI:59776"/>
        <dbReference type="ChEBI" id="CHEBI:597326"/>
        <dbReference type="EC" id="4.3.3.6"/>
    </reaction>
</comment>
<keyword evidence="2 10" id="KW-0378">Hydrolase</keyword>
<keyword evidence="3 10" id="KW-0663">Pyridoxal phosphate</keyword>
<dbReference type="EC" id="4.3.3.6" evidence="10"/>
<comment type="function">
    <text evidence="8 10">Catalyzes the hydrolysis of glutamine to glutamate and ammonia as part of the biosynthesis of pyridoxal 5'-phosphate. The resulting ammonia molecule is channeled to the active site of PdxS.</text>
</comment>
<evidence type="ECO:0000313" key="13">
    <source>
        <dbReference type="EMBL" id="KYZ74951.1"/>
    </source>
</evidence>
<sequence>MLTIGVLALQGAIKEHLDRLQSLPQVKGILVKTTMELEDVDGLILPGGESTAMGKLLREFDLLEPLTAKIKAGLPVWGTCAGMILLAKSISGQPDNHLGVMNICVQRNGYGSQLDSFSVNTVLPDIANTPIPLVFIRAPYVESVGQDVKILAKIDDKIVAVEQDNMLATAFHPELTSDLTFHKYFADKVRKAQTA</sequence>
<evidence type="ECO:0000256" key="4">
    <source>
        <dbReference type="ARBA" id="ARBA00022962"/>
    </source>
</evidence>
<dbReference type="Proteomes" id="UP000076268">
    <property type="component" value="Unassembled WGS sequence"/>
</dbReference>
<dbReference type="PANTHER" id="PTHR31559:SF0">
    <property type="entry name" value="PYRIDOXAL 5'-PHOSPHATE SYNTHASE SUBUNIT SNO1-RELATED"/>
    <property type="match status" value="1"/>
</dbReference>
<evidence type="ECO:0000256" key="7">
    <source>
        <dbReference type="ARBA" id="ARBA00049534"/>
    </source>
</evidence>
<evidence type="ECO:0000256" key="11">
    <source>
        <dbReference type="PIRSR" id="PIRSR005639-1"/>
    </source>
</evidence>
<dbReference type="GO" id="GO:0006543">
    <property type="term" value="P:L-glutamine catabolic process"/>
    <property type="evidence" value="ECO:0007669"/>
    <property type="project" value="UniProtKB-UniRule"/>
</dbReference>
<dbReference type="EC" id="3.5.1.2" evidence="10"/>
<dbReference type="PROSITE" id="PS01236">
    <property type="entry name" value="PDXT_SNO_1"/>
    <property type="match status" value="1"/>
</dbReference>
<dbReference type="PIRSF" id="PIRSF005639">
    <property type="entry name" value="Glut_amidoT_SNO"/>
    <property type="match status" value="1"/>
</dbReference>
<proteinExistence type="inferred from homology"/>
<dbReference type="PROSITE" id="PS51130">
    <property type="entry name" value="PDXT_SNO_2"/>
    <property type="match status" value="1"/>
</dbReference>
<dbReference type="InterPro" id="IPR021196">
    <property type="entry name" value="PdxT/SNO_CS"/>
</dbReference>
<comment type="catalytic activity">
    <reaction evidence="7 10">
        <text>L-glutamine + H2O = L-glutamate + NH4(+)</text>
        <dbReference type="Rhea" id="RHEA:15889"/>
        <dbReference type="ChEBI" id="CHEBI:15377"/>
        <dbReference type="ChEBI" id="CHEBI:28938"/>
        <dbReference type="ChEBI" id="CHEBI:29985"/>
        <dbReference type="ChEBI" id="CHEBI:58359"/>
        <dbReference type="EC" id="3.5.1.2"/>
    </reaction>
</comment>
<evidence type="ECO:0000256" key="6">
    <source>
        <dbReference type="ARBA" id="ARBA00047992"/>
    </source>
</evidence>
<evidence type="ECO:0000256" key="12">
    <source>
        <dbReference type="PIRSR" id="PIRSR005639-2"/>
    </source>
</evidence>
<dbReference type="NCBIfam" id="TIGR03800">
    <property type="entry name" value="PLP_synth_Pdx2"/>
    <property type="match status" value="1"/>
</dbReference>
<comment type="caution">
    <text evidence="13">The sequence shown here is derived from an EMBL/GenBank/DDBJ whole genome shotgun (WGS) entry which is preliminary data.</text>
</comment>
<comment type="similarity">
    <text evidence="1 10">Belongs to the glutaminase PdxT/SNO family.</text>
</comment>
<protein>
    <recommendedName>
        <fullName evidence="10">Pyridoxal 5'-phosphate synthase subunit PdxT</fullName>
        <ecNumber evidence="10">4.3.3.6</ecNumber>
    </recommendedName>
    <alternativeName>
        <fullName evidence="10">Pdx2</fullName>
    </alternativeName>
    <alternativeName>
        <fullName evidence="10">Pyridoxal 5'-phosphate synthase glutaminase subunit</fullName>
        <ecNumber evidence="10">3.5.1.2</ecNumber>
    </alternativeName>
</protein>
<dbReference type="CDD" id="cd01749">
    <property type="entry name" value="GATase1_PB"/>
    <property type="match status" value="1"/>
</dbReference>
<dbReference type="STRING" id="1794912.AXX12_15335"/>
<dbReference type="OrthoDB" id="9810320at2"/>
<dbReference type="RefSeq" id="WP_066245453.1">
    <property type="nucleotide sequence ID" value="NZ_LSGP01000026.1"/>
</dbReference>
<comment type="subunit">
    <text evidence="9 10">In the presence of PdxS, forms a dodecamer of heterodimers. Only shows activity in the heterodimer.</text>
</comment>
<keyword evidence="14" id="KW-1185">Reference proteome</keyword>
<feature type="binding site" evidence="10 12">
    <location>
        <begin position="136"/>
        <end position="137"/>
    </location>
    <ligand>
        <name>L-glutamine</name>
        <dbReference type="ChEBI" id="CHEBI:58359"/>
    </ligand>
</feature>
<dbReference type="GO" id="GO:0005829">
    <property type="term" value="C:cytosol"/>
    <property type="evidence" value="ECO:0007669"/>
    <property type="project" value="TreeGrafter"/>
</dbReference>
<dbReference type="GO" id="GO:0004359">
    <property type="term" value="F:glutaminase activity"/>
    <property type="evidence" value="ECO:0007669"/>
    <property type="project" value="UniProtKB-UniRule"/>
</dbReference>
<dbReference type="Pfam" id="PF01174">
    <property type="entry name" value="SNO"/>
    <property type="match status" value="1"/>
</dbReference>
<dbReference type="GO" id="GO:0008614">
    <property type="term" value="P:pyridoxine metabolic process"/>
    <property type="evidence" value="ECO:0007669"/>
    <property type="project" value="TreeGrafter"/>
</dbReference>
<dbReference type="InterPro" id="IPR002161">
    <property type="entry name" value="PdxT/SNO"/>
</dbReference>
<dbReference type="GO" id="GO:0016740">
    <property type="term" value="F:transferase activity"/>
    <property type="evidence" value="ECO:0007669"/>
    <property type="project" value="UniProtKB-KW"/>
</dbReference>
<feature type="active site" description="Charge relay system" evidence="10 11">
    <location>
        <position position="174"/>
    </location>
</feature>
<dbReference type="SUPFAM" id="SSF52317">
    <property type="entry name" value="Class I glutamine amidotransferase-like"/>
    <property type="match status" value="1"/>
</dbReference>
<reference evidence="13 14" key="1">
    <citation type="submission" date="2016-02" db="EMBL/GenBank/DDBJ databases">
        <title>Anaerosporomusa subterraneum gen. nov., sp. nov., a spore-forming obligate anaerobe isolated from saprolite.</title>
        <authorList>
            <person name="Choi J.K."/>
            <person name="Shah M."/>
            <person name="Yee N."/>
        </authorList>
    </citation>
    <scope>NUCLEOTIDE SEQUENCE [LARGE SCALE GENOMIC DNA]</scope>
    <source>
        <strain evidence="13 14">RU4</strain>
    </source>
</reference>
<dbReference type="HAMAP" id="MF_01615">
    <property type="entry name" value="PdxT"/>
    <property type="match status" value="1"/>
</dbReference>
<feature type="active site" description="Nucleophile" evidence="10 11">
    <location>
        <position position="80"/>
    </location>
</feature>
<dbReference type="GO" id="GO:1903600">
    <property type="term" value="C:glutaminase complex"/>
    <property type="evidence" value="ECO:0007669"/>
    <property type="project" value="TreeGrafter"/>
</dbReference>